<dbReference type="GO" id="GO:0003677">
    <property type="term" value="F:DNA binding"/>
    <property type="evidence" value="ECO:0007669"/>
    <property type="project" value="InterPro"/>
</dbReference>
<dbReference type="SMART" id="SM00850">
    <property type="entry name" value="LytTR"/>
    <property type="match status" value="1"/>
</dbReference>
<reference evidence="3 4" key="1">
    <citation type="submission" date="2018-03" db="EMBL/GenBank/DDBJ databases">
        <authorList>
            <person name="Keele B.F."/>
        </authorList>
    </citation>
    <scope>NUCLEOTIDE SEQUENCE [LARGE SCALE GENOMIC DNA]</scope>
    <source>
        <strain evidence="3 4">CECT 8599</strain>
    </source>
</reference>
<evidence type="ECO:0000313" key="4">
    <source>
        <dbReference type="Proteomes" id="UP000244880"/>
    </source>
</evidence>
<evidence type="ECO:0000256" key="1">
    <source>
        <dbReference type="SAM" id="Phobius"/>
    </source>
</evidence>
<organism evidence="3 4">
    <name type="scientific">Ascidiaceihabitans donghaensis</name>
    <dbReference type="NCBI Taxonomy" id="1510460"/>
    <lineage>
        <taxon>Bacteria</taxon>
        <taxon>Pseudomonadati</taxon>
        <taxon>Pseudomonadota</taxon>
        <taxon>Alphaproteobacteria</taxon>
        <taxon>Rhodobacterales</taxon>
        <taxon>Paracoccaceae</taxon>
        <taxon>Ascidiaceihabitans</taxon>
    </lineage>
</organism>
<evidence type="ECO:0000313" key="3">
    <source>
        <dbReference type="EMBL" id="SPH20530.1"/>
    </source>
</evidence>
<keyword evidence="1" id="KW-0812">Transmembrane</keyword>
<dbReference type="Pfam" id="PF04397">
    <property type="entry name" value="LytTR"/>
    <property type="match status" value="1"/>
</dbReference>
<feature type="domain" description="HTH LytTR-type" evidence="2">
    <location>
        <begin position="194"/>
        <end position="282"/>
    </location>
</feature>
<sequence>MRFSINLIRPTDGSLPLTFDPYQTSATGGSSFTQKIARVLPHCMACFFIAIAAAVVLTVAGPFGTLGMANFWTSVANWLGLIATSLVIALMSKRIISTMLGTQSALVREFVVVVMTTCVFTPVLHLWLITLFSPAEDAVPSMGYLFLLVLLICLSLSVLMLTVSLSLQGRTTPESPAVQPRLSKRLPDAFSGRILRLTAQGHSVMIQTTEGTFDVRMRLADAIDEMTDVHGFSTHRSHWVVADAVADAARDTSGKPHLRMVDGALVPVSRSYVAALEEEGVI</sequence>
<gene>
    <name evidence="3" type="ORF">ASD8599_01267</name>
</gene>
<keyword evidence="1" id="KW-0472">Membrane</keyword>
<dbReference type="Gene3D" id="2.40.50.1020">
    <property type="entry name" value="LytTr DNA-binding domain"/>
    <property type="match status" value="1"/>
</dbReference>
<dbReference type="Proteomes" id="UP000244880">
    <property type="component" value="Unassembled WGS sequence"/>
</dbReference>
<keyword evidence="1" id="KW-1133">Transmembrane helix</keyword>
<feature type="transmembrane region" description="Helical" evidence="1">
    <location>
        <begin position="144"/>
        <end position="167"/>
    </location>
</feature>
<dbReference type="PROSITE" id="PS50930">
    <property type="entry name" value="HTH_LYTTR"/>
    <property type="match status" value="1"/>
</dbReference>
<feature type="transmembrane region" description="Helical" evidence="1">
    <location>
        <begin position="110"/>
        <end position="132"/>
    </location>
</feature>
<dbReference type="RefSeq" id="WP_108827731.1">
    <property type="nucleotide sequence ID" value="NZ_OMOR01000001.1"/>
</dbReference>
<dbReference type="InterPro" id="IPR007492">
    <property type="entry name" value="LytTR_DNA-bd_dom"/>
</dbReference>
<accession>A0A2R8BBX5</accession>
<dbReference type="OrthoDB" id="7028951at2"/>
<feature type="transmembrane region" description="Helical" evidence="1">
    <location>
        <begin position="69"/>
        <end position="90"/>
    </location>
</feature>
<protein>
    <recommendedName>
        <fullName evidence="2">HTH LytTR-type domain-containing protein</fullName>
    </recommendedName>
</protein>
<proteinExistence type="predicted"/>
<dbReference type="EMBL" id="OMOR01000001">
    <property type="protein sequence ID" value="SPH20530.1"/>
    <property type="molecule type" value="Genomic_DNA"/>
</dbReference>
<dbReference type="AlphaFoldDB" id="A0A2R8BBX5"/>
<keyword evidence="4" id="KW-1185">Reference proteome</keyword>
<evidence type="ECO:0000259" key="2">
    <source>
        <dbReference type="PROSITE" id="PS50930"/>
    </source>
</evidence>
<name>A0A2R8BBX5_9RHOB</name>
<feature type="transmembrane region" description="Helical" evidence="1">
    <location>
        <begin position="39"/>
        <end position="63"/>
    </location>
</feature>